<dbReference type="AlphaFoldDB" id="A0A803MV59"/>
<accession>A0A803MV59</accession>
<dbReference type="EnsemblPlants" id="AUR62035786-RA">
    <property type="protein sequence ID" value="AUR62035786-RA:cds"/>
    <property type="gene ID" value="AUR62035786"/>
</dbReference>
<feature type="domain" description="Retrotransposon Copia-like N-terminal" evidence="1">
    <location>
        <begin position="7"/>
        <end position="51"/>
    </location>
</feature>
<reference evidence="2" key="1">
    <citation type="journal article" date="2017" name="Nature">
        <title>The genome of Chenopodium quinoa.</title>
        <authorList>
            <person name="Jarvis D.E."/>
            <person name="Ho Y.S."/>
            <person name="Lightfoot D.J."/>
            <person name="Schmoeckel S.M."/>
            <person name="Li B."/>
            <person name="Borm T.J.A."/>
            <person name="Ohyanagi H."/>
            <person name="Mineta K."/>
            <person name="Michell C.T."/>
            <person name="Saber N."/>
            <person name="Kharbatia N.M."/>
            <person name="Rupper R.R."/>
            <person name="Sharp A.R."/>
            <person name="Dally N."/>
            <person name="Boughton B.A."/>
            <person name="Woo Y.H."/>
            <person name="Gao G."/>
            <person name="Schijlen E.G.W.M."/>
            <person name="Guo X."/>
            <person name="Momin A.A."/>
            <person name="Negrao S."/>
            <person name="Al-Babili S."/>
            <person name="Gehring C."/>
            <person name="Roessner U."/>
            <person name="Jung C."/>
            <person name="Murphy K."/>
            <person name="Arold S.T."/>
            <person name="Gojobori T."/>
            <person name="van der Linden C.G."/>
            <person name="van Loo E.N."/>
            <person name="Jellen E.N."/>
            <person name="Maughan P.J."/>
            <person name="Tester M."/>
        </authorList>
    </citation>
    <scope>NUCLEOTIDE SEQUENCE [LARGE SCALE GENOMIC DNA]</scope>
    <source>
        <strain evidence="2">cv. PI 614886</strain>
    </source>
</reference>
<dbReference type="Gramene" id="AUR62035786-RA">
    <property type="protein sequence ID" value="AUR62035786-RA:cds"/>
    <property type="gene ID" value="AUR62035786"/>
</dbReference>
<dbReference type="Pfam" id="PF14244">
    <property type="entry name" value="Retrotran_gag_3"/>
    <property type="match status" value="1"/>
</dbReference>
<sequence>MVVATLNDAPGNVITLVQFRGENYDEWARAVRTSLKAKRKFGFIDGSVVRPSDPAKLDDWSTVHSMLVSWLTNTLDPSVRATIGDYDDAQLLWFNLKNRYCVVNGTRICRLKNSLSSCRQEKKEAVASYFGRLSKFWDELHTYLTVQTCSCGLCTCNIVSQVERLREEDHVHHFLLGLDDKFASIHGQLLAQEPLPGVNKAY</sequence>
<dbReference type="Proteomes" id="UP000596660">
    <property type="component" value="Unplaced"/>
</dbReference>
<protein>
    <recommendedName>
        <fullName evidence="1">Retrotransposon Copia-like N-terminal domain-containing protein</fullName>
    </recommendedName>
</protein>
<evidence type="ECO:0000259" key="1">
    <source>
        <dbReference type="Pfam" id="PF14244"/>
    </source>
</evidence>
<keyword evidence="3" id="KW-1185">Reference proteome</keyword>
<dbReference type="PANTHER" id="PTHR37610:SF101">
    <property type="entry name" value="(RAPE) HYPOTHETICAL PROTEIN"/>
    <property type="match status" value="1"/>
</dbReference>
<reference evidence="2" key="2">
    <citation type="submission" date="2021-03" db="UniProtKB">
        <authorList>
            <consortium name="EnsemblPlants"/>
        </authorList>
    </citation>
    <scope>IDENTIFICATION</scope>
</reference>
<evidence type="ECO:0000313" key="3">
    <source>
        <dbReference type="Proteomes" id="UP000596660"/>
    </source>
</evidence>
<name>A0A803MV59_CHEQI</name>
<evidence type="ECO:0000313" key="2">
    <source>
        <dbReference type="EnsemblPlants" id="AUR62035786-RA:cds"/>
    </source>
</evidence>
<dbReference type="PANTHER" id="PTHR37610">
    <property type="entry name" value="CCHC-TYPE DOMAIN-CONTAINING PROTEIN"/>
    <property type="match status" value="1"/>
</dbReference>
<organism evidence="2 3">
    <name type="scientific">Chenopodium quinoa</name>
    <name type="common">Quinoa</name>
    <dbReference type="NCBI Taxonomy" id="63459"/>
    <lineage>
        <taxon>Eukaryota</taxon>
        <taxon>Viridiplantae</taxon>
        <taxon>Streptophyta</taxon>
        <taxon>Embryophyta</taxon>
        <taxon>Tracheophyta</taxon>
        <taxon>Spermatophyta</taxon>
        <taxon>Magnoliopsida</taxon>
        <taxon>eudicotyledons</taxon>
        <taxon>Gunneridae</taxon>
        <taxon>Pentapetalae</taxon>
        <taxon>Caryophyllales</taxon>
        <taxon>Chenopodiaceae</taxon>
        <taxon>Chenopodioideae</taxon>
        <taxon>Atripliceae</taxon>
        <taxon>Chenopodium</taxon>
    </lineage>
</organism>
<proteinExistence type="predicted"/>
<dbReference type="OMA" id="HHEVARD"/>
<dbReference type="InterPro" id="IPR029472">
    <property type="entry name" value="Copia-like_N"/>
</dbReference>